<reference evidence="1" key="2">
    <citation type="submission" date="2021-05" db="EMBL/GenBank/DDBJ databases">
        <title>Protein family content uncovers lineage relationships and bacterial pathway maintenance mechanisms in DPANN archaea.</title>
        <authorList>
            <person name="Castelle C.J."/>
            <person name="Meheust R."/>
            <person name="Jaffe A.L."/>
            <person name="Seitz K."/>
            <person name="Gong X."/>
            <person name="Baker B.J."/>
            <person name="Banfield J.F."/>
        </authorList>
    </citation>
    <scope>NUCLEOTIDE SEQUENCE</scope>
    <source>
        <strain evidence="1">RIFCSPLOWO2_01_FULL_AR10_48_17</strain>
    </source>
</reference>
<dbReference type="InterPro" id="IPR011009">
    <property type="entry name" value="Kinase-like_dom_sf"/>
</dbReference>
<protein>
    <recommendedName>
        <fullName evidence="3">Protein kinase domain-containing protein</fullName>
    </recommendedName>
</protein>
<proteinExistence type="predicted"/>
<comment type="caution">
    <text evidence="1">The sequence shown here is derived from an EMBL/GenBank/DDBJ whole genome shotgun (WGS) entry which is preliminary data.</text>
</comment>
<sequence>MIGRVHQLGIAHGHPHGYNIIVSGSKVGLIDFRLATAADPSIWRDMKRIRLFFIHDHFKLMRIIRGVKPIFRTRIEQKAVTRQLFSSMIRQYPCSEKIKKELIDYCLENY</sequence>
<dbReference type="EMBL" id="JAGVWC010000006">
    <property type="protein sequence ID" value="MBS3061096.1"/>
    <property type="molecule type" value="Genomic_DNA"/>
</dbReference>
<organism evidence="1 2">
    <name type="scientific">Candidatus Iainarchaeum sp</name>
    <dbReference type="NCBI Taxonomy" id="3101447"/>
    <lineage>
        <taxon>Archaea</taxon>
        <taxon>Candidatus Iainarchaeota</taxon>
        <taxon>Candidatus Iainarchaeia</taxon>
        <taxon>Candidatus Iainarchaeales</taxon>
        <taxon>Candidatus Iainarchaeaceae</taxon>
        <taxon>Candidatus Iainarchaeum</taxon>
    </lineage>
</organism>
<dbReference type="AlphaFoldDB" id="A0A8T4LDW8"/>
<gene>
    <name evidence="1" type="ORF">J4215_00775</name>
</gene>
<dbReference type="Gene3D" id="1.10.510.10">
    <property type="entry name" value="Transferase(Phosphotransferase) domain 1"/>
    <property type="match status" value="1"/>
</dbReference>
<evidence type="ECO:0000313" key="2">
    <source>
        <dbReference type="Proteomes" id="UP000675968"/>
    </source>
</evidence>
<accession>A0A8T4LDW8</accession>
<dbReference type="Proteomes" id="UP000675968">
    <property type="component" value="Unassembled WGS sequence"/>
</dbReference>
<evidence type="ECO:0008006" key="3">
    <source>
        <dbReference type="Google" id="ProtNLM"/>
    </source>
</evidence>
<dbReference type="SUPFAM" id="SSF56112">
    <property type="entry name" value="Protein kinase-like (PK-like)"/>
    <property type="match status" value="1"/>
</dbReference>
<reference evidence="1" key="1">
    <citation type="submission" date="2021-03" db="EMBL/GenBank/DDBJ databases">
        <authorList>
            <person name="Jaffe A."/>
        </authorList>
    </citation>
    <scope>NUCLEOTIDE SEQUENCE</scope>
    <source>
        <strain evidence="1">RIFCSPLOWO2_01_FULL_AR10_48_17</strain>
    </source>
</reference>
<evidence type="ECO:0000313" key="1">
    <source>
        <dbReference type="EMBL" id="MBS3061096.1"/>
    </source>
</evidence>
<name>A0A8T4LDW8_9ARCH</name>